<keyword evidence="1 3" id="KW-0238">DNA-binding</keyword>
<sequence>MNEQRWRLVELARLAGVTEQQVRNYLAAGLLPPAGRAANNYRVFTDHHADALRTARALAAGHGWARARAILTAVHHGNLTAALAAVDDSHAELARERATIAAATHAFAQTAGGPAPAVRRRARVGQVAADIGVRTPVLRLWERRGLLQPQRDPTTGYRLYDPAEQRAAHLVAVLRAGGFAFPIIDSVIATMRSNGSLERALAELSRRDEQVHQLSLRRLHASATLHTYLATHYPPA</sequence>
<dbReference type="InterPro" id="IPR047057">
    <property type="entry name" value="MerR_fam"/>
</dbReference>
<dbReference type="OrthoDB" id="3826383at2"/>
<dbReference type="PANTHER" id="PTHR30204">
    <property type="entry name" value="REDOX-CYCLING DRUG-SENSING TRANSCRIPTIONAL ACTIVATOR SOXR"/>
    <property type="match status" value="1"/>
</dbReference>
<keyword evidence="4" id="KW-1185">Reference proteome</keyword>
<evidence type="ECO:0000313" key="4">
    <source>
        <dbReference type="Proteomes" id="UP000277671"/>
    </source>
</evidence>
<dbReference type="Pfam" id="PF00376">
    <property type="entry name" value="MerR"/>
    <property type="match status" value="1"/>
</dbReference>
<dbReference type="InterPro" id="IPR000551">
    <property type="entry name" value="MerR-type_HTH_dom"/>
</dbReference>
<dbReference type="Proteomes" id="UP000277671">
    <property type="component" value="Unassembled WGS sequence"/>
</dbReference>
<feature type="domain" description="HTH merR-type" evidence="2">
    <location>
        <begin position="123"/>
        <end position="190"/>
    </location>
</feature>
<feature type="domain" description="HTH merR-type" evidence="2">
    <location>
        <begin position="10"/>
        <end position="58"/>
    </location>
</feature>
<dbReference type="RefSeq" id="WP_121161237.1">
    <property type="nucleotide sequence ID" value="NZ_RBKT01000001.1"/>
</dbReference>
<gene>
    <name evidence="3" type="ORF">BDK92_7647</name>
</gene>
<dbReference type="PANTHER" id="PTHR30204:SF93">
    <property type="entry name" value="HTH MERR-TYPE DOMAIN-CONTAINING PROTEIN"/>
    <property type="match status" value="1"/>
</dbReference>
<comment type="caution">
    <text evidence="3">The sequence shown here is derived from an EMBL/GenBank/DDBJ whole genome shotgun (WGS) entry which is preliminary data.</text>
</comment>
<dbReference type="PROSITE" id="PS50937">
    <property type="entry name" value="HTH_MERR_2"/>
    <property type="match status" value="2"/>
</dbReference>
<dbReference type="EMBL" id="RBKT01000001">
    <property type="protein sequence ID" value="RKR93130.1"/>
    <property type="molecule type" value="Genomic_DNA"/>
</dbReference>
<proteinExistence type="predicted"/>
<evidence type="ECO:0000259" key="2">
    <source>
        <dbReference type="PROSITE" id="PS50937"/>
    </source>
</evidence>
<dbReference type="SMART" id="SM00422">
    <property type="entry name" value="HTH_MERR"/>
    <property type="match status" value="2"/>
</dbReference>
<dbReference type="Pfam" id="PF13411">
    <property type="entry name" value="MerR_1"/>
    <property type="match status" value="1"/>
</dbReference>
<reference evidence="3 4" key="1">
    <citation type="submission" date="2018-10" db="EMBL/GenBank/DDBJ databases">
        <title>Sequencing the genomes of 1000 actinobacteria strains.</title>
        <authorList>
            <person name="Klenk H.-P."/>
        </authorList>
    </citation>
    <scope>NUCLEOTIDE SEQUENCE [LARGE SCALE GENOMIC DNA]</scope>
    <source>
        <strain evidence="3 4">DSM 45175</strain>
    </source>
</reference>
<evidence type="ECO:0000313" key="3">
    <source>
        <dbReference type="EMBL" id="RKR93130.1"/>
    </source>
</evidence>
<organism evidence="3 4">
    <name type="scientific">Micromonospora pisi</name>
    <dbReference type="NCBI Taxonomy" id="589240"/>
    <lineage>
        <taxon>Bacteria</taxon>
        <taxon>Bacillati</taxon>
        <taxon>Actinomycetota</taxon>
        <taxon>Actinomycetes</taxon>
        <taxon>Micromonosporales</taxon>
        <taxon>Micromonosporaceae</taxon>
        <taxon>Micromonospora</taxon>
    </lineage>
</organism>
<accession>A0A495JW13</accession>
<dbReference type="SUPFAM" id="SSF46955">
    <property type="entry name" value="Putative DNA-binding domain"/>
    <property type="match status" value="2"/>
</dbReference>
<dbReference type="AlphaFoldDB" id="A0A495JW13"/>
<name>A0A495JW13_9ACTN</name>
<evidence type="ECO:0000256" key="1">
    <source>
        <dbReference type="ARBA" id="ARBA00023125"/>
    </source>
</evidence>
<dbReference type="GO" id="GO:0003700">
    <property type="term" value="F:DNA-binding transcription factor activity"/>
    <property type="evidence" value="ECO:0007669"/>
    <property type="project" value="InterPro"/>
</dbReference>
<dbReference type="GO" id="GO:0003677">
    <property type="term" value="F:DNA binding"/>
    <property type="evidence" value="ECO:0007669"/>
    <property type="project" value="UniProtKB-KW"/>
</dbReference>
<dbReference type="Gene3D" id="1.10.1660.10">
    <property type="match status" value="2"/>
</dbReference>
<protein>
    <submittedName>
        <fullName evidence="3">DNA-binding transcriptional MerR regulator</fullName>
    </submittedName>
</protein>
<dbReference type="InterPro" id="IPR009061">
    <property type="entry name" value="DNA-bd_dom_put_sf"/>
</dbReference>